<dbReference type="AlphaFoldDB" id="A0A2S6NMZ2"/>
<proteinExistence type="predicted"/>
<name>A0A2S6NMZ2_RHOGL</name>
<reference evidence="2 3" key="1">
    <citation type="journal article" date="2018" name="Arch. Microbiol.">
        <title>New insights into the metabolic potential of the phototrophic purple bacterium Rhodopila globiformis DSM 161(T) from its draft genome sequence and evidence for a vanadium-dependent nitrogenase.</title>
        <authorList>
            <person name="Imhoff J.F."/>
            <person name="Rahn T."/>
            <person name="Kunzel S."/>
            <person name="Neulinger S.C."/>
        </authorList>
    </citation>
    <scope>NUCLEOTIDE SEQUENCE [LARGE SCALE GENOMIC DNA]</scope>
    <source>
        <strain evidence="2 3">DSM 161</strain>
    </source>
</reference>
<protein>
    <recommendedName>
        <fullName evidence="1">Plasmid pRiA4b Orf3-like domain-containing protein</fullName>
    </recommendedName>
</protein>
<dbReference type="Proteomes" id="UP000239724">
    <property type="component" value="Unassembled WGS sequence"/>
</dbReference>
<dbReference type="RefSeq" id="WP_104517294.1">
    <property type="nucleotide sequence ID" value="NZ_NHRY01000042.1"/>
</dbReference>
<dbReference type="Pfam" id="PF07929">
    <property type="entry name" value="PRiA4_ORF3"/>
    <property type="match status" value="1"/>
</dbReference>
<sequence length="202" mass="22860">MARAAERKQQAEADVLSLKVTLRNIDPPIWRRIIMPRHMTLTDLHDVIQAVMGWENDHMYDFDFGRRRRQEAAMLAETKDEDENDPTLDELVKSGMTKFTYIYDFGDNWKHDILIEKRLPATTAKAFPACVAGARSGPPEDCGGPWGYAELLAAVADPTHPEHKERLEWLGRKFDPEAFSVAKADAKLAARFKRARAAPAKG</sequence>
<dbReference type="EMBL" id="NHRY01000042">
    <property type="protein sequence ID" value="PPQ38144.1"/>
    <property type="molecule type" value="Genomic_DNA"/>
</dbReference>
<evidence type="ECO:0000259" key="1">
    <source>
        <dbReference type="Pfam" id="PF07929"/>
    </source>
</evidence>
<dbReference type="PANTHER" id="PTHR41878:SF1">
    <property type="entry name" value="TNPR PROTEIN"/>
    <property type="match status" value="1"/>
</dbReference>
<dbReference type="PANTHER" id="PTHR41878">
    <property type="entry name" value="LEXA REPRESSOR-RELATED"/>
    <property type="match status" value="1"/>
</dbReference>
<dbReference type="OrthoDB" id="9816539at2"/>
<evidence type="ECO:0000313" key="2">
    <source>
        <dbReference type="EMBL" id="PPQ38144.1"/>
    </source>
</evidence>
<dbReference type="Gene3D" id="3.10.290.30">
    <property type="entry name" value="MM3350-like"/>
    <property type="match status" value="1"/>
</dbReference>
<gene>
    <name evidence="2" type="ORF">CCS01_02675</name>
</gene>
<dbReference type="SUPFAM" id="SSF159941">
    <property type="entry name" value="MM3350-like"/>
    <property type="match status" value="1"/>
</dbReference>
<feature type="domain" description="Plasmid pRiA4b Orf3-like" evidence="1">
    <location>
        <begin position="15"/>
        <end position="182"/>
    </location>
</feature>
<organism evidence="2 3">
    <name type="scientific">Rhodopila globiformis</name>
    <name type="common">Rhodopseudomonas globiformis</name>
    <dbReference type="NCBI Taxonomy" id="1071"/>
    <lineage>
        <taxon>Bacteria</taxon>
        <taxon>Pseudomonadati</taxon>
        <taxon>Pseudomonadota</taxon>
        <taxon>Alphaproteobacteria</taxon>
        <taxon>Acetobacterales</taxon>
        <taxon>Acetobacteraceae</taxon>
        <taxon>Rhodopila</taxon>
    </lineage>
</organism>
<dbReference type="InterPro" id="IPR012912">
    <property type="entry name" value="Plasmid_pRiA4b_Orf3-like"/>
</dbReference>
<comment type="caution">
    <text evidence="2">The sequence shown here is derived from an EMBL/GenBank/DDBJ whole genome shotgun (WGS) entry which is preliminary data.</text>
</comment>
<dbReference type="InterPro" id="IPR024047">
    <property type="entry name" value="MM3350-like_sf"/>
</dbReference>
<keyword evidence="3" id="KW-1185">Reference proteome</keyword>
<accession>A0A2S6NMZ2</accession>
<evidence type="ECO:0000313" key="3">
    <source>
        <dbReference type="Proteomes" id="UP000239724"/>
    </source>
</evidence>